<dbReference type="CDD" id="cd05167">
    <property type="entry name" value="PI4Kc_III_alpha"/>
    <property type="match status" value="1"/>
</dbReference>
<protein>
    <submittedName>
        <fullName evidence="7">Kinase-like domain-containing protein</fullName>
    </submittedName>
</protein>
<feature type="domain" description="PI3K/PI4K catalytic" evidence="5">
    <location>
        <begin position="328"/>
        <end position="606"/>
    </location>
</feature>
<feature type="chain" id="PRO_5047046884" evidence="4">
    <location>
        <begin position="17"/>
        <end position="622"/>
    </location>
</feature>
<name>A0ABQ7GHP2_DUNSA</name>
<dbReference type="PROSITE" id="PS50290">
    <property type="entry name" value="PI3_4_KINASE_3"/>
    <property type="match status" value="1"/>
</dbReference>
<dbReference type="PROSITE" id="PS51545">
    <property type="entry name" value="PIK_HELICAL"/>
    <property type="match status" value="1"/>
</dbReference>
<evidence type="ECO:0000256" key="4">
    <source>
        <dbReference type="SAM" id="SignalP"/>
    </source>
</evidence>
<proteinExistence type="inferred from homology"/>
<comment type="caution">
    <text evidence="7">The sequence shown here is derived from an EMBL/GenBank/DDBJ whole genome shotgun (WGS) entry which is preliminary data.</text>
</comment>
<dbReference type="InterPro" id="IPR036940">
    <property type="entry name" value="PI3/4_kinase_cat_sf"/>
</dbReference>
<dbReference type="Pfam" id="PF19274">
    <property type="entry name" value="PI4K_N"/>
    <property type="match status" value="1"/>
</dbReference>
<dbReference type="PROSITE" id="PS00915">
    <property type="entry name" value="PI3_4_KINASE_1"/>
    <property type="match status" value="1"/>
</dbReference>
<evidence type="ECO:0000313" key="8">
    <source>
        <dbReference type="Proteomes" id="UP000815325"/>
    </source>
</evidence>
<dbReference type="SUPFAM" id="SSF48371">
    <property type="entry name" value="ARM repeat"/>
    <property type="match status" value="1"/>
</dbReference>
<accession>A0ABQ7GHP2</accession>
<evidence type="ECO:0000259" key="6">
    <source>
        <dbReference type="PROSITE" id="PS51545"/>
    </source>
</evidence>
<reference evidence="7" key="1">
    <citation type="submission" date="2017-08" db="EMBL/GenBank/DDBJ databases">
        <authorList>
            <person name="Polle J.E."/>
            <person name="Barry K."/>
            <person name="Cushman J."/>
            <person name="Schmutz J."/>
            <person name="Tran D."/>
            <person name="Hathwaick L.T."/>
            <person name="Yim W.C."/>
            <person name="Jenkins J."/>
            <person name="Mckie-Krisberg Z.M."/>
            <person name="Prochnik S."/>
            <person name="Lindquist E."/>
            <person name="Dockter R.B."/>
            <person name="Adam C."/>
            <person name="Molina H."/>
            <person name="Bunkerborg J."/>
            <person name="Jin E."/>
            <person name="Buchheim M."/>
            <person name="Magnuson J."/>
        </authorList>
    </citation>
    <scope>NUCLEOTIDE SEQUENCE</scope>
    <source>
        <strain evidence="7">CCAP 19/18</strain>
    </source>
</reference>
<dbReference type="SUPFAM" id="SSF56112">
    <property type="entry name" value="Protein kinase-like (PK-like)"/>
    <property type="match status" value="1"/>
</dbReference>
<dbReference type="InterPro" id="IPR045495">
    <property type="entry name" value="PI4K_N"/>
</dbReference>
<organism evidence="7 8">
    <name type="scientific">Dunaliella salina</name>
    <name type="common">Green alga</name>
    <name type="synonym">Protococcus salinus</name>
    <dbReference type="NCBI Taxonomy" id="3046"/>
    <lineage>
        <taxon>Eukaryota</taxon>
        <taxon>Viridiplantae</taxon>
        <taxon>Chlorophyta</taxon>
        <taxon>core chlorophytes</taxon>
        <taxon>Chlorophyceae</taxon>
        <taxon>CS clade</taxon>
        <taxon>Chlamydomonadales</taxon>
        <taxon>Dunaliellaceae</taxon>
        <taxon>Dunaliella</taxon>
    </lineage>
</organism>
<keyword evidence="2" id="KW-0808">Transferase</keyword>
<evidence type="ECO:0000256" key="2">
    <source>
        <dbReference type="ARBA" id="ARBA00022679"/>
    </source>
</evidence>
<keyword evidence="8" id="KW-1185">Reference proteome</keyword>
<dbReference type="Proteomes" id="UP000815325">
    <property type="component" value="Unassembled WGS sequence"/>
</dbReference>
<dbReference type="Gene3D" id="3.30.1010.10">
    <property type="entry name" value="Phosphatidylinositol 3-kinase Catalytic Subunit, Chain A, domain 4"/>
    <property type="match status" value="1"/>
</dbReference>
<feature type="domain" description="PIK helical" evidence="6">
    <location>
        <begin position="182"/>
        <end position="356"/>
    </location>
</feature>
<dbReference type="InterPro" id="IPR011009">
    <property type="entry name" value="Kinase-like_dom_sf"/>
</dbReference>
<dbReference type="InterPro" id="IPR015433">
    <property type="entry name" value="PI3/4_kinase"/>
</dbReference>
<evidence type="ECO:0000256" key="3">
    <source>
        <dbReference type="ARBA" id="ARBA00022777"/>
    </source>
</evidence>
<evidence type="ECO:0000313" key="7">
    <source>
        <dbReference type="EMBL" id="KAF5834125.1"/>
    </source>
</evidence>
<feature type="signal peptide" evidence="4">
    <location>
        <begin position="1"/>
        <end position="16"/>
    </location>
</feature>
<dbReference type="InterPro" id="IPR018936">
    <property type="entry name" value="PI3/4_kinase_CS"/>
</dbReference>
<keyword evidence="4" id="KW-0732">Signal</keyword>
<dbReference type="InterPro" id="IPR001263">
    <property type="entry name" value="PI3K_accessory_dom"/>
</dbReference>
<dbReference type="InterPro" id="IPR016024">
    <property type="entry name" value="ARM-type_fold"/>
</dbReference>
<gene>
    <name evidence="7" type="ORF">DUNSADRAFT_9321</name>
</gene>
<evidence type="ECO:0000259" key="5">
    <source>
        <dbReference type="PROSITE" id="PS50290"/>
    </source>
</evidence>
<evidence type="ECO:0000256" key="1">
    <source>
        <dbReference type="ARBA" id="ARBA00006209"/>
    </source>
</evidence>
<dbReference type="Gene3D" id="1.10.1070.11">
    <property type="entry name" value="Phosphatidylinositol 3-/4-kinase, catalytic domain"/>
    <property type="match status" value="1"/>
</dbReference>
<keyword evidence="3" id="KW-0418">Kinase</keyword>
<dbReference type="Pfam" id="PF00613">
    <property type="entry name" value="PI3Ka"/>
    <property type="match status" value="1"/>
</dbReference>
<sequence>MPLALFAWMWTAAANSSCIIPLTDLAAEAWVETAREGLGLFYRAHAAPQESEQNSEDGNSSAADGSLVEGLQCHGLWLNFFDEMWDSVGDGGAATTQQSSMREIIMRMLHTSLANPDALSSHPAAAGPRFRLLKLALRLARSSAALSATVGSGKGGSANSAAAARNASGPTGWLLASLLLRDRAIQAGLAWSTSLVNAAAAGSHSEEVVHPVWGRSPVATKDAVNLLNMLCRFEADRLQAAAAKNPALQHLAAWAPGKIVEGLQLISSPAGRNPLVKAYAARCLDNTPPAEVAFYLPQLVQSLRNDSDGTIGSALLHKAQASDMFAHQIPILIAFQLEQLPHLVTPNPNPENQERGLPKSLACIFKVGDDVRQDVLALQVIRLLEEAFKSTGLPAYLCSYGCLPTGYERGIIEVVPNTKSRAGLGELSDKGLYDIFQAEFGMPGSPAFEAARHNFIASEAGYAIASFLLQAKDRHNGNLLISNEGHLVHIDFGFILEISPGGNMGFESAAFKLSHEMTQLLDPGANRSSATWTEFEELVVRGYLAARTVAEPIIATVALMAQSGLPCYSRGAPVDNLRRRFHLEMSEKQAAAFMRQVINDAYAKWTTGFYDYIQALQNRIPY</sequence>
<comment type="similarity">
    <text evidence="1">Belongs to the PI3/PI4-kinase family. Type III PI4K subfamily.</text>
</comment>
<dbReference type="EMBL" id="MU069774">
    <property type="protein sequence ID" value="KAF5834125.1"/>
    <property type="molecule type" value="Genomic_DNA"/>
</dbReference>
<dbReference type="PANTHER" id="PTHR10048">
    <property type="entry name" value="PHOSPHATIDYLINOSITOL KINASE"/>
    <property type="match status" value="1"/>
</dbReference>
<dbReference type="PANTHER" id="PTHR10048:SF15">
    <property type="entry name" value="PHOSPHATIDYLINOSITOL 4-KINASE ALPHA"/>
    <property type="match status" value="1"/>
</dbReference>
<dbReference type="Pfam" id="PF00454">
    <property type="entry name" value="PI3_PI4_kinase"/>
    <property type="match status" value="1"/>
</dbReference>
<dbReference type="InterPro" id="IPR000403">
    <property type="entry name" value="PI3/4_kinase_cat_dom"/>
</dbReference>
<dbReference type="SMART" id="SM00146">
    <property type="entry name" value="PI3Kc"/>
    <property type="match status" value="1"/>
</dbReference>